<dbReference type="RefSeq" id="WP_158189612.1">
    <property type="nucleotide sequence ID" value="NZ_CP046902.1"/>
</dbReference>
<dbReference type="InterPro" id="IPR052781">
    <property type="entry name" value="Cys_protease_inhibitor_I42"/>
</dbReference>
<feature type="signal peptide" evidence="3">
    <location>
        <begin position="1"/>
        <end position="18"/>
    </location>
</feature>
<dbReference type="Gene3D" id="2.60.40.2020">
    <property type="match status" value="1"/>
</dbReference>
<organism evidence="5 6">
    <name type="scientific">Stutzerimonas stutzeri</name>
    <name type="common">Pseudomonas stutzeri</name>
    <dbReference type="NCBI Taxonomy" id="316"/>
    <lineage>
        <taxon>Bacteria</taxon>
        <taxon>Pseudomonadati</taxon>
        <taxon>Pseudomonadota</taxon>
        <taxon>Gammaproteobacteria</taxon>
        <taxon>Pseudomonadales</taxon>
        <taxon>Pseudomonadaceae</taxon>
        <taxon>Stutzerimonas</taxon>
    </lineage>
</organism>
<evidence type="ECO:0000256" key="2">
    <source>
        <dbReference type="ARBA" id="ARBA00022704"/>
    </source>
</evidence>
<dbReference type="InterPro" id="IPR036331">
    <property type="entry name" value="Chagasin-like_sf"/>
</dbReference>
<evidence type="ECO:0000256" key="1">
    <source>
        <dbReference type="ARBA" id="ARBA00022690"/>
    </source>
</evidence>
<protein>
    <submittedName>
        <fullName evidence="5">Peptidase inhibitor I42</fullName>
    </submittedName>
</protein>
<evidence type="ECO:0000256" key="3">
    <source>
        <dbReference type="SAM" id="SignalP"/>
    </source>
</evidence>
<dbReference type="AlphaFoldDB" id="A0A6I6LSJ4"/>
<dbReference type="PANTHER" id="PTHR36530:SF1">
    <property type="entry name" value="AMOEBIASIN-1"/>
    <property type="match status" value="1"/>
</dbReference>
<dbReference type="PANTHER" id="PTHR36530">
    <property type="entry name" value="INHIBITOR OF CYSTEINE PEPTIDASE"/>
    <property type="match status" value="1"/>
</dbReference>
<reference evidence="5 6" key="1">
    <citation type="submission" date="2019-12" db="EMBL/GenBank/DDBJ databases">
        <title>Complete genome sequence of Pseudomonas stutzeri.</title>
        <authorList>
            <person name="Lim S.R."/>
            <person name="Kim J.H."/>
        </authorList>
    </citation>
    <scope>NUCLEOTIDE SEQUENCE [LARGE SCALE GENOMIC DNA]</scope>
    <source>
        <strain evidence="5 6">PM101005</strain>
    </source>
</reference>
<name>A0A6I6LSJ4_STUST</name>
<keyword evidence="1" id="KW-0646">Protease inhibitor</keyword>
<proteinExistence type="predicted"/>
<evidence type="ECO:0000313" key="6">
    <source>
        <dbReference type="Proteomes" id="UP000438983"/>
    </source>
</evidence>
<dbReference type="EMBL" id="CP046902">
    <property type="protein sequence ID" value="QGZ32180.1"/>
    <property type="molecule type" value="Genomic_DNA"/>
</dbReference>
<feature type="domain" description="Proteinase inhibitor I42 chagasin" evidence="4">
    <location>
        <begin position="40"/>
        <end position="128"/>
    </location>
</feature>
<evidence type="ECO:0000313" key="5">
    <source>
        <dbReference type="EMBL" id="QGZ32180.1"/>
    </source>
</evidence>
<dbReference type="OrthoDB" id="670336at2"/>
<dbReference type="Pfam" id="PF09394">
    <property type="entry name" value="Inhibitor_I42"/>
    <property type="match status" value="1"/>
</dbReference>
<keyword evidence="2" id="KW-0789">Thiol protease inhibitor</keyword>
<dbReference type="SUPFAM" id="SSF141066">
    <property type="entry name" value="ICP-like"/>
    <property type="match status" value="1"/>
</dbReference>
<dbReference type="Proteomes" id="UP000438983">
    <property type="component" value="Chromosome"/>
</dbReference>
<feature type="chain" id="PRO_5026267422" evidence="3">
    <location>
        <begin position="19"/>
        <end position="131"/>
    </location>
</feature>
<gene>
    <name evidence="5" type="ORF">GQA94_19800</name>
</gene>
<dbReference type="InterPro" id="IPR018990">
    <property type="entry name" value="Prot_inh_I42_chagasin"/>
</dbReference>
<sequence length="131" mass="13953">MPSALPHLLSSAALLALAGCAGTPPSSVALNDDAACPLSLQSGQTLILSLPSNPTSGYRWMLRDVSSEQLESLGPEVFSSGKNDLIGADGISTWRFEAAERGSGRLYLTYQRPWENDAEPAGLFDCRIEVQ</sequence>
<dbReference type="GO" id="GO:0004869">
    <property type="term" value="F:cysteine-type endopeptidase inhibitor activity"/>
    <property type="evidence" value="ECO:0007669"/>
    <property type="project" value="UniProtKB-KW"/>
</dbReference>
<accession>A0A6I6LSJ4</accession>
<evidence type="ECO:0000259" key="4">
    <source>
        <dbReference type="Pfam" id="PF09394"/>
    </source>
</evidence>
<keyword evidence="3" id="KW-0732">Signal</keyword>